<evidence type="ECO:0000256" key="2">
    <source>
        <dbReference type="ARBA" id="ARBA00022448"/>
    </source>
</evidence>
<organism evidence="7 8">
    <name type="scientific">Phytomonospora endophytica</name>
    <dbReference type="NCBI Taxonomy" id="714109"/>
    <lineage>
        <taxon>Bacteria</taxon>
        <taxon>Bacillati</taxon>
        <taxon>Actinomycetota</taxon>
        <taxon>Actinomycetes</taxon>
        <taxon>Micromonosporales</taxon>
        <taxon>Micromonosporaceae</taxon>
        <taxon>Phytomonospora</taxon>
    </lineage>
</organism>
<dbReference type="CDD" id="cd03224">
    <property type="entry name" value="ABC_TM1139_LivF_branched"/>
    <property type="match status" value="1"/>
</dbReference>
<dbReference type="InterPro" id="IPR052156">
    <property type="entry name" value="BCAA_Transport_ATP-bd_LivF"/>
</dbReference>
<dbReference type="PROSITE" id="PS50893">
    <property type="entry name" value="ABC_TRANSPORTER_2"/>
    <property type="match status" value="1"/>
</dbReference>
<keyword evidence="3" id="KW-0547">Nucleotide-binding</keyword>
<keyword evidence="2" id="KW-0813">Transport</keyword>
<evidence type="ECO:0000256" key="5">
    <source>
        <dbReference type="ARBA" id="ARBA00022970"/>
    </source>
</evidence>
<comment type="similarity">
    <text evidence="1">Belongs to the ABC transporter superfamily.</text>
</comment>
<evidence type="ECO:0000256" key="4">
    <source>
        <dbReference type="ARBA" id="ARBA00022840"/>
    </source>
</evidence>
<keyword evidence="4 7" id="KW-0067">ATP-binding</keyword>
<dbReference type="SUPFAM" id="SSF52540">
    <property type="entry name" value="P-loop containing nucleoside triphosphate hydrolases"/>
    <property type="match status" value="1"/>
</dbReference>
<dbReference type="Gene3D" id="3.40.50.300">
    <property type="entry name" value="P-loop containing nucleotide triphosphate hydrolases"/>
    <property type="match status" value="1"/>
</dbReference>
<dbReference type="InterPro" id="IPR027417">
    <property type="entry name" value="P-loop_NTPase"/>
</dbReference>
<dbReference type="GO" id="GO:0015807">
    <property type="term" value="P:L-amino acid transport"/>
    <property type="evidence" value="ECO:0007669"/>
    <property type="project" value="TreeGrafter"/>
</dbReference>
<dbReference type="PANTHER" id="PTHR43820">
    <property type="entry name" value="HIGH-AFFINITY BRANCHED-CHAIN AMINO ACID TRANSPORT ATP-BINDING PROTEIN LIVF"/>
    <property type="match status" value="1"/>
</dbReference>
<accession>A0A841FZC5</accession>
<dbReference type="GO" id="GO:0016887">
    <property type="term" value="F:ATP hydrolysis activity"/>
    <property type="evidence" value="ECO:0007669"/>
    <property type="project" value="InterPro"/>
</dbReference>
<reference evidence="7 8" key="1">
    <citation type="submission" date="2020-08" db="EMBL/GenBank/DDBJ databases">
        <title>Genomic Encyclopedia of Type Strains, Phase IV (KMG-IV): sequencing the most valuable type-strain genomes for metagenomic binning, comparative biology and taxonomic classification.</title>
        <authorList>
            <person name="Goeker M."/>
        </authorList>
    </citation>
    <scope>NUCLEOTIDE SEQUENCE [LARGE SCALE GENOMIC DNA]</scope>
    <source>
        <strain evidence="7 8">YIM 65646</strain>
    </source>
</reference>
<keyword evidence="5" id="KW-0029">Amino-acid transport</keyword>
<dbReference type="Pfam" id="PF00005">
    <property type="entry name" value="ABC_tran"/>
    <property type="match status" value="1"/>
</dbReference>
<dbReference type="RefSeq" id="WP_184790124.1">
    <property type="nucleotide sequence ID" value="NZ_BONT01000081.1"/>
</dbReference>
<evidence type="ECO:0000313" key="8">
    <source>
        <dbReference type="Proteomes" id="UP000548476"/>
    </source>
</evidence>
<protein>
    <submittedName>
        <fullName evidence="7">Branched-chain amino acid transport system ATP-binding protein</fullName>
    </submittedName>
</protein>
<proteinExistence type="inferred from homology"/>
<gene>
    <name evidence="7" type="ORF">HNR73_005166</name>
</gene>
<feature type="domain" description="ABC transporter" evidence="6">
    <location>
        <begin position="1"/>
        <end position="229"/>
    </location>
</feature>
<dbReference type="GO" id="GO:0005524">
    <property type="term" value="F:ATP binding"/>
    <property type="evidence" value="ECO:0007669"/>
    <property type="project" value="UniProtKB-KW"/>
</dbReference>
<dbReference type="SMART" id="SM00382">
    <property type="entry name" value="AAA"/>
    <property type="match status" value="1"/>
</dbReference>
<dbReference type="Proteomes" id="UP000548476">
    <property type="component" value="Unassembled WGS sequence"/>
</dbReference>
<name>A0A841FZC5_9ACTN</name>
<evidence type="ECO:0000256" key="3">
    <source>
        <dbReference type="ARBA" id="ARBA00022741"/>
    </source>
</evidence>
<keyword evidence="8" id="KW-1185">Reference proteome</keyword>
<dbReference type="PANTHER" id="PTHR43820:SF4">
    <property type="entry name" value="HIGH-AFFINITY BRANCHED-CHAIN AMINO ACID TRANSPORT ATP-BINDING PROTEIN LIVF"/>
    <property type="match status" value="1"/>
</dbReference>
<evidence type="ECO:0000259" key="6">
    <source>
        <dbReference type="PROSITE" id="PS50893"/>
    </source>
</evidence>
<dbReference type="EMBL" id="JACHGT010000012">
    <property type="protein sequence ID" value="MBB6037290.1"/>
    <property type="molecule type" value="Genomic_DNA"/>
</dbReference>
<evidence type="ECO:0000256" key="1">
    <source>
        <dbReference type="ARBA" id="ARBA00005417"/>
    </source>
</evidence>
<dbReference type="GO" id="GO:0015658">
    <property type="term" value="F:branched-chain amino acid transmembrane transporter activity"/>
    <property type="evidence" value="ECO:0007669"/>
    <property type="project" value="TreeGrafter"/>
</dbReference>
<evidence type="ECO:0000313" key="7">
    <source>
        <dbReference type="EMBL" id="MBB6037290.1"/>
    </source>
</evidence>
<dbReference type="InterPro" id="IPR003593">
    <property type="entry name" value="AAA+_ATPase"/>
</dbReference>
<dbReference type="PROSITE" id="PS00211">
    <property type="entry name" value="ABC_TRANSPORTER_1"/>
    <property type="match status" value="1"/>
</dbReference>
<comment type="caution">
    <text evidence="7">The sequence shown here is derived from an EMBL/GenBank/DDBJ whole genome shotgun (WGS) entry which is preliminary data.</text>
</comment>
<sequence length="237" mass="24402">MRLETTGLRAGYHGGTVLHGVDITVASGEVHALVGHNGAGKTTLVHALAGLVPATGGRVLLDGDDVTRHPTHRRARRGLALVPQGRRVFASLTVAEHLTLVKASGPWTPARVLDLFPQLAQRRGHRGAHLSGGEQQMLAFARALLAQPAVLLLDEPTEGLVPALAKQIAETVASVRDEGTAVLVTAPSLDSATSTADRVTVLTGGKTGVSADGDTVRADPGVIVAALALHGEATPTE</sequence>
<dbReference type="InterPro" id="IPR003439">
    <property type="entry name" value="ABC_transporter-like_ATP-bd"/>
</dbReference>
<dbReference type="InterPro" id="IPR017871">
    <property type="entry name" value="ABC_transporter-like_CS"/>
</dbReference>
<dbReference type="AlphaFoldDB" id="A0A841FZC5"/>